<evidence type="ECO:0000256" key="5">
    <source>
        <dbReference type="ARBA" id="ARBA00022989"/>
    </source>
</evidence>
<dbReference type="OrthoDB" id="145485at2"/>
<keyword evidence="6 8" id="KW-0472">Membrane</keyword>
<dbReference type="GO" id="GO:0016755">
    <property type="term" value="F:aminoacyltransferase activity"/>
    <property type="evidence" value="ECO:0007669"/>
    <property type="project" value="TreeGrafter"/>
</dbReference>
<evidence type="ECO:0000313" key="9">
    <source>
        <dbReference type="EMBL" id="QDH13933.1"/>
    </source>
</evidence>
<dbReference type="InterPro" id="IPR022791">
    <property type="entry name" value="L-PG_synthase/AglD"/>
</dbReference>
<protein>
    <submittedName>
        <fullName evidence="9">Lysylphosphatidylglycerol synthetase family protein</fullName>
    </submittedName>
</protein>
<feature type="transmembrane region" description="Helical" evidence="8">
    <location>
        <begin position="59"/>
        <end position="81"/>
    </location>
</feature>
<comment type="subcellular location">
    <subcellularLocation>
        <location evidence="1">Cell membrane</location>
        <topology evidence="1">Multi-pass membrane protein</topology>
    </subcellularLocation>
</comment>
<feature type="transmembrane region" description="Helical" evidence="8">
    <location>
        <begin position="555"/>
        <end position="575"/>
    </location>
</feature>
<evidence type="ECO:0000256" key="2">
    <source>
        <dbReference type="ARBA" id="ARBA00022475"/>
    </source>
</evidence>
<accession>A0A4Y6U8Y9</accession>
<keyword evidence="5 8" id="KW-1133">Transmembrane helix</keyword>
<proteinExistence type="predicted"/>
<gene>
    <name evidence="9" type="ORF">E3E12_06765</name>
</gene>
<feature type="transmembrane region" description="Helical" evidence="8">
    <location>
        <begin position="246"/>
        <end position="268"/>
    </location>
</feature>
<feature type="region of interest" description="Disordered" evidence="7">
    <location>
        <begin position="351"/>
        <end position="370"/>
    </location>
</feature>
<keyword evidence="4 8" id="KW-0812">Transmembrane</keyword>
<dbReference type="PANTHER" id="PTHR34697">
    <property type="entry name" value="PHOSPHATIDYLGLYCEROL LYSYLTRANSFERASE"/>
    <property type="match status" value="1"/>
</dbReference>
<dbReference type="GO" id="GO:0055091">
    <property type="term" value="P:phospholipid homeostasis"/>
    <property type="evidence" value="ECO:0007669"/>
    <property type="project" value="TreeGrafter"/>
</dbReference>
<evidence type="ECO:0000313" key="10">
    <source>
        <dbReference type="Proteomes" id="UP000318709"/>
    </source>
</evidence>
<feature type="transmembrane region" description="Helical" evidence="8">
    <location>
        <begin position="514"/>
        <end position="535"/>
    </location>
</feature>
<keyword evidence="10" id="KW-1185">Reference proteome</keyword>
<feature type="transmembrane region" description="Helical" evidence="8">
    <location>
        <begin position="429"/>
        <end position="449"/>
    </location>
</feature>
<feature type="transmembrane region" description="Helical" evidence="8">
    <location>
        <begin position="385"/>
        <end position="409"/>
    </location>
</feature>
<dbReference type="AlphaFoldDB" id="A0A4Y6U8Y9"/>
<keyword evidence="2" id="KW-1003">Cell membrane</keyword>
<evidence type="ECO:0000256" key="4">
    <source>
        <dbReference type="ARBA" id="ARBA00022692"/>
    </source>
</evidence>
<reference evidence="9 10" key="1">
    <citation type="submission" date="2019-03" db="EMBL/GenBank/DDBJ databases">
        <title>The complete genome sequence of Swingsia_sp. F3b2 LMG30590(T).</title>
        <authorList>
            <person name="Chua K.-O."/>
            <person name="Chan K.-G."/>
            <person name="See-Too W.-S."/>
        </authorList>
    </citation>
    <scope>NUCLEOTIDE SEQUENCE [LARGE SCALE GENOMIC DNA]</scope>
    <source>
        <strain evidence="9 10">F3b2</strain>
    </source>
</reference>
<dbReference type="GO" id="GO:0005886">
    <property type="term" value="C:plasma membrane"/>
    <property type="evidence" value="ECO:0007669"/>
    <property type="project" value="UniProtKB-SubCell"/>
</dbReference>
<feature type="transmembrane region" description="Helical" evidence="8">
    <location>
        <begin position="21"/>
        <end position="39"/>
    </location>
</feature>
<dbReference type="EMBL" id="CP038231">
    <property type="protein sequence ID" value="QDH13933.1"/>
    <property type="molecule type" value="Genomic_DNA"/>
</dbReference>
<evidence type="ECO:0000256" key="3">
    <source>
        <dbReference type="ARBA" id="ARBA00022679"/>
    </source>
</evidence>
<feature type="transmembrane region" description="Helical" evidence="8">
    <location>
        <begin position="461"/>
        <end position="477"/>
    </location>
</feature>
<dbReference type="Proteomes" id="UP000318709">
    <property type="component" value="Chromosome"/>
</dbReference>
<feature type="transmembrane region" description="Helical" evidence="8">
    <location>
        <begin position="211"/>
        <end position="234"/>
    </location>
</feature>
<evidence type="ECO:0000256" key="6">
    <source>
        <dbReference type="ARBA" id="ARBA00023136"/>
    </source>
</evidence>
<organism evidence="9 10">
    <name type="scientific">Formicincola oecophyllae</name>
    <dbReference type="NCBI Taxonomy" id="2558361"/>
    <lineage>
        <taxon>Bacteria</taxon>
        <taxon>Pseudomonadati</taxon>
        <taxon>Pseudomonadota</taxon>
        <taxon>Alphaproteobacteria</taxon>
        <taxon>Acetobacterales</taxon>
        <taxon>Acetobacteraceae</taxon>
        <taxon>Formicincola</taxon>
    </lineage>
</organism>
<dbReference type="InterPro" id="IPR051211">
    <property type="entry name" value="PG_lysyltransferase"/>
</dbReference>
<feature type="transmembrane region" description="Helical" evidence="8">
    <location>
        <begin position="131"/>
        <end position="156"/>
    </location>
</feature>
<dbReference type="KEGG" id="swf:E3E12_06765"/>
<feature type="transmembrane region" description="Helical" evidence="8">
    <location>
        <begin position="93"/>
        <end position="119"/>
    </location>
</feature>
<name>A0A4Y6U8Y9_9PROT</name>
<sequence>MSAQPNPGPGWRTLALRRLPALFGLLLLGAAVWVIWHEARSLSPHDIMASLRAIPTSALWAGVGATVLSYIVLAFYDILACRSIKAQVGWPRAAFAAFCSYVLSHNLGCSAISGAAVRYRLYQGWGVGGQGIASIIAFCSIMYILGLLGLVGFLCLTHPHSLPHLGQVPTPLVMMAGLLCVAVLGGYIFIASRQRELRWGRWRLTMPSAPLAVGQIAVSMADMTATALIAWCVLGPLPEGSTLTFCSFLAIYLASYSAGLLASVPGGLGVFESTLLIALGGELSASRILGSALVFRLFYYVVPLFMAGGTFGFHELWVRLRGAKAIVGPAARAQDCQEEGACALPAPQQAAAPEGVEGPPTTKAAVTSTAPGSAHSAGLIRQSEATFSVGIATGLQTLLGCVLALYAVLAPPATHVYRHSTAGSALWMALGQGGDFLLFTLGIVLVALATGLHRRIKQARLQSLGVLVVVALLVPALGAPWQIWLADLGVFVVLLPFGPCYYRKPSWRAEPFSLAHIAPLLLWLGAIALMTASLLSHHVGALWWQALTRGADSTVGRWCLGLGALGVFGALWGAMRRSWISPVPWDSAQAQHCRQLRDGDGLERVMGLLGLRPDAVLYDDDGRAAMLCAHVGPYLVLVGPVGRRKGRVPMLWRACDYALQEQVPCAYVQDSLCYRPVCEDLGAEHAQPLGQGLFLFQPLGAGGQLAALLKGRIRQRVKVASQPAMQTGVVDTDHSKAPAA</sequence>
<evidence type="ECO:0000256" key="8">
    <source>
        <dbReference type="SAM" id="Phobius"/>
    </source>
</evidence>
<dbReference type="Pfam" id="PF03706">
    <property type="entry name" value="LPG_synthase_TM"/>
    <property type="match status" value="1"/>
</dbReference>
<feature type="transmembrane region" description="Helical" evidence="8">
    <location>
        <begin position="168"/>
        <end position="191"/>
    </location>
</feature>
<dbReference type="PANTHER" id="PTHR34697:SF2">
    <property type="entry name" value="PHOSPHATIDYLGLYCEROL LYSYLTRANSFERASE"/>
    <property type="match status" value="1"/>
</dbReference>
<keyword evidence="3" id="KW-0808">Transferase</keyword>
<evidence type="ECO:0000256" key="7">
    <source>
        <dbReference type="SAM" id="MobiDB-lite"/>
    </source>
</evidence>
<evidence type="ECO:0000256" key="1">
    <source>
        <dbReference type="ARBA" id="ARBA00004651"/>
    </source>
</evidence>